<sequence length="193" mass="21122">MGEEFSRPRGWTRRRALRLPVLGLPMVGLPILGLTSATTALSTDAIAAPSLAPFAGPPPGSVVIRMRERKLYLVLDGGQAIRYPVAVARPDKQWHGTVHIDGKYIEPAWMPPPDVKRDNPRLPDYIAGGAPDNPMGARALTLSGDLYAIHGTTRRMRRSIGSYASYGCIRMLNEDIIDLYQRVRVGTPVTVVP</sequence>
<evidence type="ECO:0000256" key="2">
    <source>
        <dbReference type="ARBA" id="ARBA00005992"/>
    </source>
</evidence>
<evidence type="ECO:0000256" key="3">
    <source>
        <dbReference type="ARBA" id="ARBA00022676"/>
    </source>
</evidence>
<evidence type="ECO:0000256" key="10">
    <source>
        <dbReference type="SAM" id="Phobius"/>
    </source>
</evidence>
<evidence type="ECO:0000256" key="1">
    <source>
        <dbReference type="ARBA" id="ARBA00004752"/>
    </source>
</evidence>
<dbReference type="Pfam" id="PF03734">
    <property type="entry name" value="YkuD"/>
    <property type="match status" value="1"/>
</dbReference>
<feature type="active site" description="Nucleophile" evidence="9">
    <location>
        <position position="168"/>
    </location>
</feature>
<dbReference type="GO" id="GO:0016757">
    <property type="term" value="F:glycosyltransferase activity"/>
    <property type="evidence" value="ECO:0007669"/>
    <property type="project" value="UniProtKB-KW"/>
</dbReference>
<evidence type="ECO:0000256" key="4">
    <source>
        <dbReference type="ARBA" id="ARBA00022679"/>
    </source>
</evidence>
<feature type="active site" description="Proton donor/acceptor" evidence="9">
    <location>
        <position position="150"/>
    </location>
</feature>
<evidence type="ECO:0000256" key="8">
    <source>
        <dbReference type="ARBA" id="ARBA00023316"/>
    </source>
</evidence>
<dbReference type="FunFam" id="2.40.440.10:FF:000002">
    <property type="entry name" value="L,D-transpeptidase ErfK/SrfK"/>
    <property type="match status" value="1"/>
</dbReference>
<organism evidence="12 13">
    <name type="scientific">Chelatococcus asaccharovorans</name>
    <dbReference type="NCBI Taxonomy" id="28210"/>
    <lineage>
        <taxon>Bacteria</taxon>
        <taxon>Pseudomonadati</taxon>
        <taxon>Pseudomonadota</taxon>
        <taxon>Alphaproteobacteria</taxon>
        <taxon>Hyphomicrobiales</taxon>
        <taxon>Chelatococcaceae</taxon>
        <taxon>Chelatococcus</taxon>
    </lineage>
</organism>
<dbReference type="GO" id="GO:0005576">
    <property type="term" value="C:extracellular region"/>
    <property type="evidence" value="ECO:0007669"/>
    <property type="project" value="TreeGrafter"/>
</dbReference>
<keyword evidence="8 9" id="KW-0961">Cell wall biogenesis/degradation</keyword>
<dbReference type="GO" id="GO:0018104">
    <property type="term" value="P:peptidoglycan-protein cross-linking"/>
    <property type="evidence" value="ECO:0007669"/>
    <property type="project" value="TreeGrafter"/>
</dbReference>
<dbReference type="GO" id="GO:0071972">
    <property type="term" value="F:peptidoglycan L,D-transpeptidase activity"/>
    <property type="evidence" value="ECO:0007669"/>
    <property type="project" value="TreeGrafter"/>
</dbReference>
<dbReference type="PANTHER" id="PTHR30582">
    <property type="entry name" value="L,D-TRANSPEPTIDASE"/>
    <property type="match status" value="1"/>
</dbReference>
<comment type="pathway">
    <text evidence="1 9">Cell wall biogenesis; peptidoglycan biosynthesis.</text>
</comment>
<dbReference type="CDD" id="cd16913">
    <property type="entry name" value="YkuD_like"/>
    <property type="match status" value="1"/>
</dbReference>
<dbReference type="EMBL" id="QJJK01000005">
    <property type="protein sequence ID" value="PXW58803.1"/>
    <property type="molecule type" value="Genomic_DNA"/>
</dbReference>
<dbReference type="InterPro" id="IPR050979">
    <property type="entry name" value="LD-transpeptidase"/>
</dbReference>
<evidence type="ECO:0000256" key="6">
    <source>
        <dbReference type="ARBA" id="ARBA00022960"/>
    </source>
</evidence>
<evidence type="ECO:0000313" key="12">
    <source>
        <dbReference type="EMBL" id="PXW58803.1"/>
    </source>
</evidence>
<name>A0A2V3U6E8_9HYPH</name>
<comment type="caution">
    <text evidence="12">The sequence shown here is derived from an EMBL/GenBank/DDBJ whole genome shotgun (WGS) entry which is preliminary data.</text>
</comment>
<dbReference type="SUPFAM" id="SSF141523">
    <property type="entry name" value="L,D-transpeptidase catalytic domain-like"/>
    <property type="match status" value="1"/>
</dbReference>
<dbReference type="AlphaFoldDB" id="A0A2V3U6E8"/>
<keyword evidence="5" id="KW-0378">Hydrolase</keyword>
<feature type="transmembrane region" description="Helical" evidence="10">
    <location>
        <begin position="21"/>
        <end position="41"/>
    </location>
</feature>
<keyword evidence="10" id="KW-0812">Transmembrane</keyword>
<dbReference type="InterPro" id="IPR038063">
    <property type="entry name" value="Transpep_catalytic_dom"/>
</dbReference>
<evidence type="ECO:0000256" key="5">
    <source>
        <dbReference type="ARBA" id="ARBA00022801"/>
    </source>
</evidence>
<keyword evidence="4" id="KW-0808">Transferase</keyword>
<dbReference type="InterPro" id="IPR005490">
    <property type="entry name" value="LD_TPept_cat_dom"/>
</dbReference>
<reference evidence="12 13" key="1">
    <citation type="submission" date="2018-05" db="EMBL/GenBank/DDBJ databases">
        <title>Genomic Encyclopedia of Type Strains, Phase IV (KMG-IV): sequencing the most valuable type-strain genomes for metagenomic binning, comparative biology and taxonomic classification.</title>
        <authorList>
            <person name="Goeker M."/>
        </authorList>
    </citation>
    <scope>NUCLEOTIDE SEQUENCE [LARGE SCALE GENOMIC DNA]</scope>
    <source>
        <strain evidence="12 13">DSM 6462</strain>
    </source>
</reference>
<evidence type="ECO:0000256" key="9">
    <source>
        <dbReference type="PROSITE-ProRule" id="PRU01373"/>
    </source>
</evidence>
<dbReference type="GO" id="GO:0008360">
    <property type="term" value="P:regulation of cell shape"/>
    <property type="evidence" value="ECO:0007669"/>
    <property type="project" value="UniProtKB-UniRule"/>
</dbReference>
<comment type="similarity">
    <text evidence="2">Belongs to the YkuD family.</text>
</comment>
<keyword evidence="7 9" id="KW-0573">Peptidoglycan synthesis</keyword>
<feature type="domain" description="L,D-TPase catalytic" evidence="11">
    <location>
        <begin position="60"/>
        <end position="192"/>
    </location>
</feature>
<dbReference type="GO" id="GO:0071555">
    <property type="term" value="P:cell wall organization"/>
    <property type="evidence" value="ECO:0007669"/>
    <property type="project" value="UniProtKB-UniRule"/>
</dbReference>
<dbReference type="Gene3D" id="2.40.440.10">
    <property type="entry name" value="L,D-transpeptidase catalytic domain-like"/>
    <property type="match status" value="1"/>
</dbReference>
<dbReference type="UniPathway" id="UPA00219"/>
<evidence type="ECO:0000256" key="7">
    <source>
        <dbReference type="ARBA" id="ARBA00022984"/>
    </source>
</evidence>
<keyword evidence="13" id="KW-1185">Reference proteome</keyword>
<dbReference type="PANTHER" id="PTHR30582:SF24">
    <property type="entry name" value="L,D-TRANSPEPTIDASE ERFK_SRFK-RELATED"/>
    <property type="match status" value="1"/>
</dbReference>
<proteinExistence type="inferred from homology"/>
<accession>A0A2V3U6E8</accession>
<keyword evidence="3" id="KW-0328">Glycosyltransferase</keyword>
<keyword evidence="6 9" id="KW-0133">Cell shape</keyword>
<evidence type="ECO:0000259" key="11">
    <source>
        <dbReference type="PROSITE" id="PS52029"/>
    </source>
</evidence>
<dbReference type="Proteomes" id="UP000248021">
    <property type="component" value="Unassembled WGS sequence"/>
</dbReference>
<gene>
    <name evidence="12" type="ORF">C7450_105151</name>
</gene>
<evidence type="ECO:0000313" key="13">
    <source>
        <dbReference type="Proteomes" id="UP000248021"/>
    </source>
</evidence>
<keyword evidence="10" id="KW-1133">Transmembrane helix</keyword>
<protein>
    <submittedName>
        <fullName evidence="12">L,D-transpeptidase-like protein</fullName>
    </submittedName>
</protein>
<keyword evidence="10" id="KW-0472">Membrane</keyword>
<dbReference type="PROSITE" id="PS52029">
    <property type="entry name" value="LD_TPASE"/>
    <property type="match status" value="1"/>
</dbReference>